<name>A0ABP8BC94_9ACTN</name>
<dbReference type="Pfam" id="PF00196">
    <property type="entry name" value="GerE"/>
    <property type="match status" value="1"/>
</dbReference>
<feature type="domain" description="HTH luxR-type" evidence="5">
    <location>
        <begin position="480"/>
        <end position="542"/>
    </location>
</feature>
<proteinExistence type="predicted"/>
<accession>A0ABP8BC94</accession>
<dbReference type="Gene3D" id="1.10.10.10">
    <property type="entry name" value="Winged helix-like DNA-binding domain superfamily/Winged helix DNA-binding domain"/>
    <property type="match status" value="1"/>
</dbReference>
<protein>
    <recommendedName>
        <fullName evidence="5">HTH luxR-type domain-containing protein</fullName>
    </recommendedName>
</protein>
<dbReference type="PANTHER" id="PTHR44688">
    <property type="entry name" value="DNA-BINDING TRANSCRIPTIONAL ACTIVATOR DEVR_DOSR"/>
    <property type="match status" value="1"/>
</dbReference>
<feature type="region of interest" description="Disordered" evidence="4">
    <location>
        <begin position="1"/>
        <end position="22"/>
    </location>
</feature>
<feature type="region of interest" description="Disordered" evidence="4">
    <location>
        <begin position="467"/>
        <end position="486"/>
    </location>
</feature>
<sequence>MELMGAQVEIDRPTDAPHRKSDAEKAAVRELPRFSAVPLAASLELLRQVFDDAGLDEKTSARVVDLFGRWLRERSSAAEAGTPSSVRRLLWRGRVDQAVRTLRELGDPARRGTEAEGPFRDVIDWISCWYPGLRVRPAGADHGADRIVEVATGLEGVRVLSAFLAGHEGQRAVTRAEQVLRLCPMGDTALDSLTAALVTLVYADRADLARRWCEPLLEQTTAHCAPSWQGMLAAIRAETAVRQGRLLEAERCAHTALTHMPAAAWGVALGFPLAAMVIAKVGMGKYEGAARYLAVPVPEAMFETPVGLHYLFARGGYRLATGAAEAALADFRTCGDLMGRWGVDLPGIVAWRLGAARACLDLGRIREARTLVDDQLAALGPAMTRTRGVATRLRAATLAVEARPAVLEEAVEILQASQDRFELALALVELGCAHSRLGESHRARAVQRRARHIANFCGAESLTDALSRSLPGPPKSPVPVSPGDADLSDAERRVATLASQGYTNRQISGKLYITVSTVEQHLTHIYRKLGVSSRVDLPAFLD</sequence>
<keyword evidence="1" id="KW-0805">Transcription regulation</keyword>
<dbReference type="Proteomes" id="UP001501251">
    <property type="component" value="Unassembled WGS sequence"/>
</dbReference>
<gene>
    <name evidence="6" type="ORF">GCM10022252_60970</name>
</gene>
<dbReference type="PANTHER" id="PTHR44688:SF16">
    <property type="entry name" value="DNA-BINDING TRANSCRIPTIONAL ACTIVATOR DEVR_DOSR"/>
    <property type="match status" value="1"/>
</dbReference>
<dbReference type="PRINTS" id="PR00038">
    <property type="entry name" value="HTHLUXR"/>
</dbReference>
<dbReference type="SUPFAM" id="SSF48452">
    <property type="entry name" value="TPR-like"/>
    <property type="match status" value="1"/>
</dbReference>
<comment type="caution">
    <text evidence="6">The sequence shown here is derived from an EMBL/GenBank/DDBJ whole genome shotgun (WGS) entry which is preliminary data.</text>
</comment>
<dbReference type="InterPro" id="IPR000792">
    <property type="entry name" value="Tscrpt_reg_LuxR_C"/>
</dbReference>
<dbReference type="InterPro" id="IPR011990">
    <property type="entry name" value="TPR-like_helical_dom_sf"/>
</dbReference>
<evidence type="ECO:0000313" key="7">
    <source>
        <dbReference type="Proteomes" id="UP001501251"/>
    </source>
</evidence>
<evidence type="ECO:0000256" key="1">
    <source>
        <dbReference type="ARBA" id="ARBA00023015"/>
    </source>
</evidence>
<dbReference type="InterPro" id="IPR036388">
    <property type="entry name" value="WH-like_DNA-bd_sf"/>
</dbReference>
<keyword evidence="2" id="KW-0238">DNA-binding</keyword>
<dbReference type="SUPFAM" id="SSF46894">
    <property type="entry name" value="C-terminal effector domain of the bipartite response regulators"/>
    <property type="match status" value="1"/>
</dbReference>
<dbReference type="RefSeq" id="WP_344921576.1">
    <property type="nucleotide sequence ID" value="NZ_BAABAQ010000013.1"/>
</dbReference>
<dbReference type="CDD" id="cd06170">
    <property type="entry name" value="LuxR_C_like"/>
    <property type="match status" value="1"/>
</dbReference>
<organism evidence="6 7">
    <name type="scientific">Streptosporangium oxazolinicum</name>
    <dbReference type="NCBI Taxonomy" id="909287"/>
    <lineage>
        <taxon>Bacteria</taxon>
        <taxon>Bacillati</taxon>
        <taxon>Actinomycetota</taxon>
        <taxon>Actinomycetes</taxon>
        <taxon>Streptosporangiales</taxon>
        <taxon>Streptosporangiaceae</taxon>
        <taxon>Streptosporangium</taxon>
    </lineage>
</organism>
<evidence type="ECO:0000256" key="4">
    <source>
        <dbReference type="SAM" id="MobiDB-lite"/>
    </source>
</evidence>
<reference evidence="7" key="1">
    <citation type="journal article" date="2019" name="Int. J. Syst. Evol. Microbiol.">
        <title>The Global Catalogue of Microorganisms (GCM) 10K type strain sequencing project: providing services to taxonomists for standard genome sequencing and annotation.</title>
        <authorList>
            <consortium name="The Broad Institute Genomics Platform"/>
            <consortium name="The Broad Institute Genome Sequencing Center for Infectious Disease"/>
            <person name="Wu L."/>
            <person name="Ma J."/>
        </authorList>
    </citation>
    <scope>NUCLEOTIDE SEQUENCE [LARGE SCALE GENOMIC DNA]</scope>
    <source>
        <strain evidence="7">JCM 17388</strain>
    </source>
</reference>
<evidence type="ECO:0000313" key="6">
    <source>
        <dbReference type="EMBL" id="GAA4203385.1"/>
    </source>
</evidence>
<keyword evidence="7" id="KW-1185">Reference proteome</keyword>
<dbReference type="Gene3D" id="1.25.40.10">
    <property type="entry name" value="Tetratricopeptide repeat domain"/>
    <property type="match status" value="1"/>
</dbReference>
<evidence type="ECO:0000256" key="3">
    <source>
        <dbReference type="ARBA" id="ARBA00023163"/>
    </source>
</evidence>
<evidence type="ECO:0000256" key="2">
    <source>
        <dbReference type="ARBA" id="ARBA00023125"/>
    </source>
</evidence>
<dbReference type="EMBL" id="BAABAQ010000013">
    <property type="protein sequence ID" value="GAA4203385.1"/>
    <property type="molecule type" value="Genomic_DNA"/>
</dbReference>
<dbReference type="InterPro" id="IPR016032">
    <property type="entry name" value="Sig_transdc_resp-reg_C-effctor"/>
</dbReference>
<dbReference type="PROSITE" id="PS50043">
    <property type="entry name" value="HTH_LUXR_2"/>
    <property type="match status" value="1"/>
</dbReference>
<keyword evidence="3" id="KW-0804">Transcription</keyword>
<dbReference type="SMART" id="SM00421">
    <property type="entry name" value="HTH_LUXR"/>
    <property type="match status" value="1"/>
</dbReference>
<feature type="compositionally biased region" description="Pro residues" evidence="4">
    <location>
        <begin position="471"/>
        <end position="480"/>
    </location>
</feature>
<dbReference type="PROSITE" id="PS00622">
    <property type="entry name" value="HTH_LUXR_1"/>
    <property type="match status" value="1"/>
</dbReference>
<feature type="compositionally biased region" description="Basic and acidic residues" evidence="4">
    <location>
        <begin position="9"/>
        <end position="22"/>
    </location>
</feature>
<evidence type="ECO:0000259" key="5">
    <source>
        <dbReference type="PROSITE" id="PS50043"/>
    </source>
</evidence>